<sequence>MIAARDRLAVAALTTALTGDFDLPTLLDTAAHDACAGFGAVSAAVILLDDHRRAGDTGVEVVAEALSSHAEVDLRFLTNGPALDSARGGAVTMIADLADAADTRWPSYRRDALQAGMRAMRSFPVIVLGASVGALVVHTPDPWGSQRSNELGVILANLIAVAISMGNDSGRRHADTSETIQTLLRGTVAIATATGVIAEKLSLEPARARLHLHRLARAHQNTVTNHAELIIAAHDDQADDARLSGLLAAPTLPPAPPRINT</sequence>
<keyword evidence="3" id="KW-1185">Reference proteome</keyword>
<gene>
    <name evidence="2" type="ORF">BST47_18810</name>
</gene>
<comment type="caution">
    <text evidence="2">The sequence shown here is derived from an EMBL/GenBank/DDBJ whole genome shotgun (WGS) entry which is preliminary data.</text>
</comment>
<dbReference type="AlphaFoldDB" id="A0A1X0JM11"/>
<accession>A0A1X0JM11</accession>
<dbReference type="InterPro" id="IPR003018">
    <property type="entry name" value="GAF"/>
</dbReference>
<evidence type="ECO:0000313" key="3">
    <source>
        <dbReference type="Proteomes" id="UP000192411"/>
    </source>
</evidence>
<reference evidence="2 3" key="1">
    <citation type="submission" date="2017-02" db="EMBL/GenBank/DDBJ databases">
        <title>The new phylogeny of genus Mycobacterium.</title>
        <authorList>
            <person name="Tortoli E."/>
            <person name="Trovato A."/>
            <person name="Cirillo D.M."/>
        </authorList>
    </citation>
    <scope>NUCLEOTIDE SEQUENCE [LARGE SCALE GENOMIC DNA]</scope>
    <source>
        <strain evidence="2 3">DSM 44338</strain>
    </source>
</reference>
<dbReference type="Proteomes" id="UP000192411">
    <property type="component" value="Unassembled WGS sequence"/>
</dbReference>
<dbReference type="Gene3D" id="3.30.450.40">
    <property type="match status" value="1"/>
</dbReference>
<dbReference type="EMBL" id="MVIM01000010">
    <property type="protein sequence ID" value="ORB63625.1"/>
    <property type="molecule type" value="Genomic_DNA"/>
</dbReference>
<dbReference type="SUPFAM" id="SSF55781">
    <property type="entry name" value="GAF domain-like"/>
    <property type="match status" value="1"/>
</dbReference>
<feature type="domain" description="GAF" evidence="1">
    <location>
        <begin position="22"/>
        <end position="163"/>
    </location>
</feature>
<dbReference type="InterPro" id="IPR029016">
    <property type="entry name" value="GAF-like_dom_sf"/>
</dbReference>
<protein>
    <recommendedName>
        <fullName evidence="1">GAF domain-containing protein</fullName>
    </recommendedName>
</protein>
<dbReference type="RefSeq" id="WP_083127161.1">
    <property type="nucleotide sequence ID" value="NZ_MVIM01000010.1"/>
</dbReference>
<dbReference type="OrthoDB" id="3683444at2"/>
<dbReference type="Pfam" id="PF13185">
    <property type="entry name" value="GAF_2"/>
    <property type="match status" value="1"/>
</dbReference>
<name>A0A1X0JM11_9MYCO</name>
<evidence type="ECO:0000259" key="1">
    <source>
        <dbReference type="Pfam" id="PF13185"/>
    </source>
</evidence>
<evidence type="ECO:0000313" key="2">
    <source>
        <dbReference type="EMBL" id="ORB63625.1"/>
    </source>
</evidence>
<proteinExistence type="predicted"/>
<organism evidence="2 3">
    <name type="scientific">Mycolicibacterium tusciae</name>
    <dbReference type="NCBI Taxonomy" id="75922"/>
    <lineage>
        <taxon>Bacteria</taxon>
        <taxon>Bacillati</taxon>
        <taxon>Actinomycetota</taxon>
        <taxon>Actinomycetes</taxon>
        <taxon>Mycobacteriales</taxon>
        <taxon>Mycobacteriaceae</taxon>
        <taxon>Mycolicibacterium</taxon>
    </lineage>
</organism>
<dbReference type="STRING" id="75922.BST47_18810"/>